<evidence type="ECO:0000313" key="2">
    <source>
        <dbReference type="EMBL" id="CAB4282640.1"/>
    </source>
</evidence>
<feature type="compositionally biased region" description="Acidic residues" evidence="1">
    <location>
        <begin position="13"/>
        <end position="24"/>
    </location>
</feature>
<dbReference type="AlphaFoldDB" id="A0A6J5V167"/>
<feature type="region of interest" description="Disordered" evidence="1">
    <location>
        <begin position="1"/>
        <end position="24"/>
    </location>
</feature>
<evidence type="ECO:0000313" key="3">
    <source>
        <dbReference type="Proteomes" id="UP000507222"/>
    </source>
</evidence>
<evidence type="ECO:0000256" key="1">
    <source>
        <dbReference type="SAM" id="MobiDB-lite"/>
    </source>
</evidence>
<accession>A0A6J5V167</accession>
<dbReference type="EMBL" id="CAEKDK010000006">
    <property type="protein sequence ID" value="CAB4282640.1"/>
    <property type="molecule type" value="Genomic_DNA"/>
</dbReference>
<organism evidence="2 3">
    <name type="scientific">Prunus armeniaca</name>
    <name type="common">Apricot</name>
    <name type="synonym">Armeniaca vulgaris</name>
    <dbReference type="NCBI Taxonomy" id="36596"/>
    <lineage>
        <taxon>Eukaryota</taxon>
        <taxon>Viridiplantae</taxon>
        <taxon>Streptophyta</taxon>
        <taxon>Embryophyta</taxon>
        <taxon>Tracheophyta</taxon>
        <taxon>Spermatophyta</taxon>
        <taxon>Magnoliopsida</taxon>
        <taxon>eudicotyledons</taxon>
        <taxon>Gunneridae</taxon>
        <taxon>Pentapetalae</taxon>
        <taxon>rosids</taxon>
        <taxon>fabids</taxon>
        <taxon>Rosales</taxon>
        <taxon>Rosaceae</taxon>
        <taxon>Amygdaloideae</taxon>
        <taxon>Amygdaleae</taxon>
        <taxon>Prunus</taxon>
    </lineage>
</organism>
<protein>
    <submittedName>
        <fullName evidence="2">Uncharacterized protein</fullName>
    </submittedName>
</protein>
<feature type="compositionally biased region" description="Basic and acidic residues" evidence="1">
    <location>
        <begin position="1"/>
        <end position="12"/>
    </location>
</feature>
<dbReference type="Proteomes" id="UP000507222">
    <property type="component" value="Unassembled WGS sequence"/>
</dbReference>
<sequence length="139" mass="15563">MGIGSKLEKSQPEESEDEESDDEEIGECEYCLKVGDHYTPLCSYVYEVPEDAIVGESCVVTCLVCGCLFRDSRCANCGISLGCARIKYCSIYEKRGEHLPFECPKRDRNSGFTYNPYNGSFSVKIHPLKPVEKAELIVL</sequence>
<proteinExistence type="predicted"/>
<reference evidence="2 3" key="1">
    <citation type="submission" date="2020-05" db="EMBL/GenBank/DDBJ databases">
        <authorList>
            <person name="Campoy J."/>
            <person name="Schneeberger K."/>
            <person name="Spophaly S."/>
        </authorList>
    </citation>
    <scope>NUCLEOTIDE SEQUENCE [LARGE SCALE GENOMIC DNA]</scope>
    <source>
        <strain evidence="2">PruArmRojPasFocal</strain>
    </source>
</reference>
<gene>
    <name evidence="2" type="ORF">CURHAP_LOCUS36202</name>
</gene>
<name>A0A6J5V167_PRUAR</name>